<evidence type="ECO:0000313" key="2">
    <source>
        <dbReference type="EMBL" id="KAK7531137.1"/>
    </source>
</evidence>
<feature type="region of interest" description="Disordered" evidence="1">
    <location>
        <begin position="72"/>
        <end position="144"/>
    </location>
</feature>
<feature type="compositionally biased region" description="Basic and acidic residues" evidence="1">
    <location>
        <begin position="92"/>
        <end position="115"/>
    </location>
</feature>
<keyword evidence="3" id="KW-1185">Reference proteome</keyword>
<evidence type="ECO:0000313" key="3">
    <source>
        <dbReference type="Proteomes" id="UP001365128"/>
    </source>
</evidence>
<feature type="compositionally biased region" description="Gly residues" evidence="1">
    <location>
        <begin position="133"/>
        <end position="144"/>
    </location>
</feature>
<dbReference type="EMBL" id="JBBPDW010000057">
    <property type="protein sequence ID" value="KAK7531137.1"/>
    <property type="molecule type" value="Genomic_DNA"/>
</dbReference>
<sequence>MYMTAAAMPPPPPPPPSFPPPSMHPMARYCALPFAPTATALTTSLSTPQSPITMASLSQHDLAESLHRMSLGNGSASAMTTNGNGAGAHSTTDLKSEGNDQVADKVKGHEKRDSVQRSGSDSIALPTSMGSLGVIGQGTRGGDL</sequence>
<feature type="compositionally biased region" description="Polar residues" evidence="1">
    <location>
        <begin position="72"/>
        <end position="91"/>
    </location>
</feature>
<organism evidence="2 3">
    <name type="scientific">Phyllosticta citricarpa</name>
    <dbReference type="NCBI Taxonomy" id="55181"/>
    <lineage>
        <taxon>Eukaryota</taxon>
        <taxon>Fungi</taxon>
        <taxon>Dikarya</taxon>
        <taxon>Ascomycota</taxon>
        <taxon>Pezizomycotina</taxon>
        <taxon>Dothideomycetes</taxon>
        <taxon>Dothideomycetes incertae sedis</taxon>
        <taxon>Botryosphaeriales</taxon>
        <taxon>Phyllostictaceae</taxon>
        <taxon>Phyllosticta</taxon>
    </lineage>
</organism>
<protein>
    <submittedName>
        <fullName evidence="2">Uncharacterized protein</fullName>
    </submittedName>
</protein>
<gene>
    <name evidence="2" type="ORF">IWX46DRAFT_585227</name>
</gene>
<proteinExistence type="predicted"/>
<name>A0ABR1LBY0_9PEZI</name>
<evidence type="ECO:0000256" key="1">
    <source>
        <dbReference type="SAM" id="MobiDB-lite"/>
    </source>
</evidence>
<dbReference type="Proteomes" id="UP001365128">
    <property type="component" value="Unassembled WGS sequence"/>
</dbReference>
<feature type="region of interest" description="Disordered" evidence="1">
    <location>
        <begin position="1"/>
        <end position="22"/>
    </location>
</feature>
<comment type="caution">
    <text evidence="2">The sequence shown here is derived from an EMBL/GenBank/DDBJ whole genome shotgun (WGS) entry which is preliminary data.</text>
</comment>
<accession>A0ABR1LBY0</accession>
<feature type="compositionally biased region" description="Pro residues" evidence="1">
    <location>
        <begin position="8"/>
        <end position="22"/>
    </location>
</feature>
<reference evidence="2 3" key="1">
    <citation type="submission" date="2024-04" db="EMBL/GenBank/DDBJ databases">
        <title>Phyllosticta paracitricarpa is synonymous to the EU quarantine fungus P. citricarpa based on phylogenomic analyses.</title>
        <authorList>
            <consortium name="Lawrence Berkeley National Laboratory"/>
            <person name="Van Ingen-Buijs V.A."/>
            <person name="Van Westerhoven A.C."/>
            <person name="Haridas S."/>
            <person name="Skiadas P."/>
            <person name="Martin F."/>
            <person name="Groenewald J.Z."/>
            <person name="Crous P.W."/>
            <person name="Seidl M.F."/>
        </authorList>
    </citation>
    <scope>NUCLEOTIDE SEQUENCE [LARGE SCALE GENOMIC DNA]</scope>
    <source>
        <strain evidence="2 3">CBS 122670</strain>
    </source>
</reference>